<dbReference type="PROSITE" id="PS51755">
    <property type="entry name" value="OMPR_PHOB"/>
    <property type="match status" value="1"/>
</dbReference>
<dbReference type="InterPro" id="IPR011006">
    <property type="entry name" value="CheY-like_superfamily"/>
</dbReference>
<dbReference type="EMBL" id="CP147244">
    <property type="protein sequence ID" value="WYK00924.1"/>
    <property type="molecule type" value="Genomic_DNA"/>
</dbReference>
<evidence type="ECO:0000256" key="4">
    <source>
        <dbReference type="PROSITE-ProRule" id="PRU01091"/>
    </source>
</evidence>
<evidence type="ECO:0000256" key="2">
    <source>
        <dbReference type="ARBA" id="ARBA00023125"/>
    </source>
</evidence>
<dbReference type="InterPro" id="IPR001867">
    <property type="entry name" value="OmpR/PhoB-type_DNA-bd"/>
</dbReference>
<feature type="domain" description="OmpR/PhoB-type" evidence="5">
    <location>
        <begin position="134"/>
        <end position="240"/>
    </location>
</feature>
<dbReference type="Pfam" id="PF00486">
    <property type="entry name" value="Trans_reg_C"/>
    <property type="match status" value="1"/>
</dbReference>
<evidence type="ECO:0000313" key="7">
    <source>
        <dbReference type="Proteomes" id="UP000194948"/>
    </source>
</evidence>
<feature type="DNA-binding region" description="OmpR/PhoB-type" evidence="4">
    <location>
        <begin position="134"/>
        <end position="240"/>
    </location>
</feature>
<protein>
    <recommendedName>
        <fullName evidence="5">OmpR/PhoB-type domain-containing protein</fullName>
    </recommendedName>
</protein>
<keyword evidence="1" id="KW-0805">Transcription regulation</keyword>
<reference evidence="6" key="2">
    <citation type="submission" date="2024-03" db="EMBL/GenBank/DDBJ databases">
        <title>The Genome Sequence of Enterococcus sp. DIV0205d.</title>
        <authorList>
            <consortium name="The Broad Institute Genomics Platform"/>
            <consortium name="The Broad Institute Microbial Omics Core"/>
            <consortium name="The Broad Institute Genomic Center for Infectious Diseases"/>
            <person name="Earl A."/>
            <person name="Manson A."/>
            <person name="Gilmore M."/>
            <person name="Schwartman J."/>
            <person name="Shea T."/>
            <person name="Abouelleil A."/>
            <person name="Cao P."/>
            <person name="Chapman S."/>
            <person name="Cusick C."/>
            <person name="Young S."/>
            <person name="Neafsey D."/>
            <person name="Nusbaum C."/>
            <person name="Birren B."/>
        </authorList>
    </citation>
    <scope>NUCLEOTIDE SEQUENCE</scope>
    <source>
        <strain evidence="6">7F3_DIV0205</strain>
    </source>
</reference>
<dbReference type="SUPFAM" id="SSF46894">
    <property type="entry name" value="C-terminal effector domain of the bipartite response regulators"/>
    <property type="match status" value="1"/>
</dbReference>
<evidence type="ECO:0000313" key="6">
    <source>
        <dbReference type="EMBL" id="WYK00924.1"/>
    </source>
</evidence>
<dbReference type="InterPro" id="IPR016032">
    <property type="entry name" value="Sig_transdc_resp-reg_C-effctor"/>
</dbReference>
<proteinExistence type="predicted"/>
<evidence type="ECO:0000259" key="5">
    <source>
        <dbReference type="PROSITE" id="PS51755"/>
    </source>
</evidence>
<dbReference type="GO" id="GO:0006355">
    <property type="term" value="P:regulation of DNA-templated transcription"/>
    <property type="evidence" value="ECO:0007669"/>
    <property type="project" value="InterPro"/>
</dbReference>
<dbReference type="RefSeq" id="WP_086314477.1">
    <property type="nucleotide sequence ID" value="NZ_CP147244.1"/>
</dbReference>
<dbReference type="InterPro" id="IPR036388">
    <property type="entry name" value="WH-like_DNA-bd_sf"/>
</dbReference>
<dbReference type="AlphaFoldDB" id="A0AAQ3Y7E0"/>
<gene>
    <name evidence="6" type="ORF">A5821_002050</name>
</gene>
<dbReference type="CDD" id="cd00383">
    <property type="entry name" value="trans_reg_C"/>
    <property type="match status" value="1"/>
</dbReference>
<keyword evidence="2 4" id="KW-0238">DNA-binding</keyword>
<keyword evidence="7" id="KW-1185">Reference proteome</keyword>
<accession>A0AAQ3Y7E0</accession>
<name>A0AAQ3Y7E0_9ENTE</name>
<organism evidence="6 7">
    <name type="scientific">Candidatus Enterococcus palustris</name>
    <dbReference type="NCBI Taxonomy" id="1834189"/>
    <lineage>
        <taxon>Bacteria</taxon>
        <taxon>Bacillati</taxon>
        <taxon>Bacillota</taxon>
        <taxon>Bacilli</taxon>
        <taxon>Lactobacillales</taxon>
        <taxon>Enterococcaceae</taxon>
        <taxon>Enterococcus</taxon>
    </lineage>
</organism>
<dbReference type="Gene3D" id="1.10.10.10">
    <property type="entry name" value="Winged helix-like DNA-binding domain superfamily/Winged helix DNA-binding domain"/>
    <property type="match status" value="1"/>
</dbReference>
<evidence type="ECO:0000256" key="3">
    <source>
        <dbReference type="ARBA" id="ARBA00023163"/>
    </source>
</evidence>
<dbReference type="GO" id="GO:0003677">
    <property type="term" value="F:DNA binding"/>
    <property type="evidence" value="ECO:0007669"/>
    <property type="project" value="UniProtKB-UniRule"/>
</dbReference>
<dbReference type="SUPFAM" id="SSF52172">
    <property type="entry name" value="CheY-like"/>
    <property type="match status" value="1"/>
</dbReference>
<evidence type="ECO:0000256" key="1">
    <source>
        <dbReference type="ARBA" id="ARBA00023015"/>
    </source>
</evidence>
<dbReference type="Proteomes" id="UP000194948">
    <property type="component" value="Chromosome"/>
</dbReference>
<keyword evidence="3" id="KW-0804">Transcription</keyword>
<sequence length="240" mass="27476">MYNIGIISSNNELTTSAYVHTLKAAEYAIYHLELNDCSTWVDTIEKLDALIIEEASIGNQMGIVCDTLIKLRERTSALIWVLSETADKPTRIVYMKLGADSIIDKTIDSDELTLIITKNLERYFGKSTKGSQRSTELTQDGEQEKQKIKLIHSNFSVLLNGNQEVSLTKLEFQTIELLNNHVGEVLTYNEIYKNVWDSAKGDKQYRVTNIIYHLRRKLEGNDNENTYIRTIRSKGYMLVN</sequence>
<reference evidence="6" key="1">
    <citation type="submission" date="2017-05" db="EMBL/GenBank/DDBJ databases">
        <authorList>
            <consortium name="The Broad Institute Genomics Platform"/>
            <consortium name="The Broad Institute Genomic Center for Infectious Diseases"/>
            <person name="Earl A."/>
            <person name="Manson A."/>
            <person name="Schwartman J."/>
            <person name="Gilmore M."/>
            <person name="Abouelleil A."/>
            <person name="Cao P."/>
            <person name="Chapman S."/>
            <person name="Cusick C."/>
            <person name="Shea T."/>
            <person name="Young S."/>
            <person name="Neafsey D."/>
            <person name="Nusbaum C."/>
            <person name="Birren B."/>
        </authorList>
    </citation>
    <scope>NUCLEOTIDE SEQUENCE</scope>
    <source>
        <strain evidence="6">7F3_DIV0205</strain>
    </source>
</reference>
<dbReference type="GO" id="GO:0000160">
    <property type="term" value="P:phosphorelay signal transduction system"/>
    <property type="evidence" value="ECO:0007669"/>
    <property type="project" value="InterPro"/>
</dbReference>
<dbReference type="SMART" id="SM00862">
    <property type="entry name" value="Trans_reg_C"/>
    <property type="match status" value="1"/>
</dbReference>